<evidence type="ECO:0000313" key="4">
    <source>
        <dbReference type="Proteomes" id="UP000218332"/>
    </source>
</evidence>
<dbReference type="Proteomes" id="UP000218332">
    <property type="component" value="Unassembled WGS sequence"/>
</dbReference>
<dbReference type="EMBL" id="NMPM01000078">
    <property type="protein sequence ID" value="PAV25116.1"/>
    <property type="molecule type" value="Genomic_DNA"/>
</dbReference>
<dbReference type="SUPFAM" id="SSF51735">
    <property type="entry name" value="NAD(P)-binding Rossmann-fold domains"/>
    <property type="match status" value="1"/>
</dbReference>
<dbReference type="InterPro" id="IPR036291">
    <property type="entry name" value="NAD(P)-bd_dom_sf"/>
</dbReference>
<organism evidence="3 4">
    <name type="scientific">Tamilnaduibacter salinus</name>
    <dbReference type="NCBI Taxonomy" id="1484056"/>
    <lineage>
        <taxon>Bacteria</taxon>
        <taxon>Pseudomonadati</taxon>
        <taxon>Pseudomonadota</taxon>
        <taxon>Gammaproteobacteria</taxon>
        <taxon>Pseudomonadales</taxon>
        <taxon>Marinobacteraceae</taxon>
        <taxon>Tamilnaduibacter</taxon>
    </lineage>
</organism>
<gene>
    <name evidence="3" type="ORF">CF392_12730</name>
</gene>
<dbReference type="Gene3D" id="3.40.50.720">
    <property type="entry name" value="NAD(P)-binding Rossmann-like Domain"/>
    <property type="match status" value="1"/>
</dbReference>
<dbReference type="GO" id="GO:0016616">
    <property type="term" value="F:oxidoreductase activity, acting on the CH-OH group of donors, NAD or NADP as acceptor"/>
    <property type="evidence" value="ECO:0007669"/>
    <property type="project" value="TreeGrafter"/>
</dbReference>
<dbReference type="InterPro" id="IPR050425">
    <property type="entry name" value="NAD(P)_dehydrat-like"/>
</dbReference>
<comment type="caution">
    <text evidence="3">The sequence shown here is derived from an EMBL/GenBank/DDBJ whole genome shotgun (WGS) entry which is preliminary data.</text>
</comment>
<dbReference type="PANTHER" id="PTHR10366">
    <property type="entry name" value="NAD DEPENDENT EPIMERASE/DEHYDRATASE"/>
    <property type="match status" value="1"/>
</dbReference>
<dbReference type="FunFam" id="3.40.50.720:FF:000336">
    <property type="entry name" value="Aldehyde reductase"/>
    <property type="match status" value="1"/>
</dbReference>
<proteinExistence type="predicted"/>
<keyword evidence="4" id="KW-1185">Reference proteome</keyword>
<protein>
    <submittedName>
        <fullName evidence="3">Diaminohydroxyphosphoribosylaminopyrimidine deaminase</fullName>
    </submittedName>
</protein>
<sequence>MEIDTTKPVMVTGATGYVAGRLMQRLLEEGLTVHAAVRNPDDNEKLKYLNAIAEKTPGVIRYFQADLLQPGSYAEAMDGCSVVFHTASPFTTDVRDPQKELIEPAQFGTRNVLETVNEIDSVRRVVLTSSCAAIYGDNADLEQTPNGVFTEDIWNTSSSLDHQAYSYSKTLAEQEAWKIVNAQNRWDLVTINPSLVVGAGINPFATSESFNILRQFGNGAMKPGVPNIGIGLVDVREVAEAHLRAAFTPQANGRYIVSGHNTTFPEMADALKPRFGNDYPLPKRTLPKWLVWLTGPMVNKAMTRPFVARNVDKPFRADNSRSRKELGIEYRPMEESVNEFFRQLVDHGLIRK</sequence>
<dbReference type="PANTHER" id="PTHR10366:SF852">
    <property type="entry name" value="CINNAMOYL-COA REDUCTASE CAD2"/>
    <property type="match status" value="1"/>
</dbReference>
<evidence type="ECO:0000313" key="3">
    <source>
        <dbReference type="EMBL" id="PAV25116.1"/>
    </source>
</evidence>
<evidence type="ECO:0000259" key="2">
    <source>
        <dbReference type="Pfam" id="PF01370"/>
    </source>
</evidence>
<reference evidence="3 4" key="1">
    <citation type="submission" date="2017-07" db="EMBL/GenBank/DDBJ databases">
        <title>Tamlnaduibacter salinus (Mi-7) genome sequencing.</title>
        <authorList>
            <person name="Verma A."/>
            <person name="Krishnamurthi S."/>
        </authorList>
    </citation>
    <scope>NUCLEOTIDE SEQUENCE [LARGE SCALE GENOMIC DNA]</scope>
    <source>
        <strain evidence="3 4">Mi-7</strain>
    </source>
</reference>
<dbReference type="AlphaFoldDB" id="A0A2A2I1E1"/>
<name>A0A2A2I1E1_9GAMM</name>
<keyword evidence="1" id="KW-0560">Oxidoreductase</keyword>
<accession>A0A2A2I1E1</accession>
<feature type="domain" description="NAD-dependent epimerase/dehydratase" evidence="2">
    <location>
        <begin position="9"/>
        <end position="251"/>
    </location>
</feature>
<dbReference type="Pfam" id="PF01370">
    <property type="entry name" value="Epimerase"/>
    <property type="match status" value="1"/>
</dbReference>
<evidence type="ECO:0000256" key="1">
    <source>
        <dbReference type="ARBA" id="ARBA00023002"/>
    </source>
</evidence>
<dbReference type="InterPro" id="IPR001509">
    <property type="entry name" value="Epimerase_deHydtase"/>
</dbReference>